<dbReference type="InterPro" id="IPR036264">
    <property type="entry name" value="Bact_exopeptidase_dim_dom"/>
</dbReference>
<dbReference type="PANTHER" id="PTHR11014:SF63">
    <property type="entry name" value="METALLOPEPTIDASE, PUTATIVE (AFU_ORTHOLOGUE AFUA_6G09600)-RELATED"/>
    <property type="match status" value="1"/>
</dbReference>
<dbReference type="InterPro" id="IPR002933">
    <property type="entry name" value="Peptidase_M20"/>
</dbReference>
<keyword evidence="3 5" id="KW-0067">ATP-binding</keyword>
<dbReference type="InterPro" id="IPR011793">
    <property type="entry name" value="YbdK"/>
</dbReference>
<dbReference type="HAMAP" id="MF_01609">
    <property type="entry name" value="Glu_cys_ligase_2"/>
    <property type="match status" value="1"/>
</dbReference>
<dbReference type="InterPro" id="IPR017439">
    <property type="entry name" value="Amidohydrolase"/>
</dbReference>
<evidence type="ECO:0000256" key="4">
    <source>
        <dbReference type="ARBA" id="ARBA00048819"/>
    </source>
</evidence>
<organism evidence="7 8">
    <name type="scientific">Rhodococcus olei</name>
    <dbReference type="NCBI Taxonomy" id="2161675"/>
    <lineage>
        <taxon>Bacteria</taxon>
        <taxon>Bacillati</taxon>
        <taxon>Actinomycetota</taxon>
        <taxon>Actinomycetes</taxon>
        <taxon>Mycobacteriales</taxon>
        <taxon>Nocardiaceae</taxon>
        <taxon>Rhodococcus</taxon>
    </lineage>
</organism>
<dbReference type="Gene3D" id="3.30.590.20">
    <property type="match status" value="1"/>
</dbReference>
<accession>A0ABP8NYC7</accession>
<gene>
    <name evidence="7" type="ORF">GCM10023094_17670</name>
</gene>
<reference evidence="8" key="1">
    <citation type="journal article" date="2019" name="Int. J. Syst. Evol. Microbiol.">
        <title>The Global Catalogue of Microorganisms (GCM) 10K type strain sequencing project: providing services to taxonomists for standard genome sequencing and annotation.</title>
        <authorList>
            <consortium name="The Broad Institute Genomics Platform"/>
            <consortium name="The Broad Institute Genome Sequencing Center for Infectious Disease"/>
            <person name="Wu L."/>
            <person name="Ma J."/>
        </authorList>
    </citation>
    <scope>NUCLEOTIDE SEQUENCE [LARGE SCALE GENOMIC DNA]</scope>
    <source>
        <strain evidence="8">JCM 32206</strain>
    </source>
</reference>
<dbReference type="NCBIfam" id="TIGR02050">
    <property type="entry name" value="gshA_cyan_rel"/>
    <property type="match status" value="1"/>
</dbReference>
<name>A0ABP8NYC7_9NOCA</name>
<feature type="region of interest" description="Disordered" evidence="6">
    <location>
        <begin position="367"/>
        <end position="394"/>
    </location>
</feature>
<comment type="function">
    <text evidence="5">ATP-dependent carboxylate-amine ligase which exhibits weak glutamate--cysteine ligase activity.</text>
</comment>
<evidence type="ECO:0000256" key="5">
    <source>
        <dbReference type="HAMAP-Rule" id="MF_01609"/>
    </source>
</evidence>
<protein>
    <recommendedName>
        <fullName evidence="5">Putative glutamate--cysteine ligase 2</fullName>
        <ecNumber evidence="5">6.3.2.2</ecNumber>
    </recommendedName>
    <alternativeName>
        <fullName evidence="5">Gamma-glutamylcysteine synthetase 2</fullName>
        <shortName evidence="5">GCS 2</shortName>
        <shortName evidence="5">Gamma-GCS 2</shortName>
    </alternativeName>
</protein>
<dbReference type="Proteomes" id="UP001501183">
    <property type="component" value="Unassembled WGS sequence"/>
</dbReference>
<evidence type="ECO:0000313" key="8">
    <source>
        <dbReference type="Proteomes" id="UP001501183"/>
    </source>
</evidence>
<evidence type="ECO:0000256" key="6">
    <source>
        <dbReference type="SAM" id="MobiDB-lite"/>
    </source>
</evidence>
<evidence type="ECO:0000256" key="2">
    <source>
        <dbReference type="ARBA" id="ARBA00022741"/>
    </source>
</evidence>
<keyword evidence="8" id="KW-1185">Reference proteome</keyword>
<dbReference type="Pfam" id="PF01546">
    <property type="entry name" value="Peptidase_M20"/>
    <property type="match status" value="1"/>
</dbReference>
<dbReference type="Gene3D" id="3.30.70.360">
    <property type="match status" value="1"/>
</dbReference>
<dbReference type="EMBL" id="BAABFB010000029">
    <property type="protein sequence ID" value="GAA4476827.1"/>
    <property type="molecule type" value="Genomic_DNA"/>
</dbReference>
<comment type="similarity">
    <text evidence="5">Belongs to the glutamate--cysteine ligase type 2 family. YbdK subfamily.</text>
</comment>
<dbReference type="NCBIfam" id="TIGR01891">
    <property type="entry name" value="amidohydrolases"/>
    <property type="match status" value="1"/>
</dbReference>
<keyword evidence="2 5" id="KW-0547">Nucleotide-binding</keyword>
<comment type="catalytic activity">
    <reaction evidence="4 5">
        <text>L-cysteine + L-glutamate + ATP = gamma-L-glutamyl-L-cysteine + ADP + phosphate + H(+)</text>
        <dbReference type="Rhea" id="RHEA:13285"/>
        <dbReference type="ChEBI" id="CHEBI:15378"/>
        <dbReference type="ChEBI" id="CHEBI:29985"/>
        <dbReference type="ChEBI" id="CHEBI:30616"/>
        <dbReference type="ChEBI" id="CHEBI:35235"/>
        <dbReference type="ChEBI" id="CHEBI:43474"/>
        <dbReference type="ChEBI" id="CHEBI:58173"/>
        <dbReference type="ChEBI" id="CHEBI:456216"/>
        <dbReference type="EC" id="6.3.2.2"/>
    </reaction>
</comment>
<evidence type="ECO:0000256" key="1">
    <source>
        <dbReference type="ARBA" id="ARBA00022598"/>
    </source>
</evidence>
<dbReference type="InterPro" id="IPR014746">
    <property type="entry name" value="Gln_synth/guanido_kin_cat_dom"/>
</dbReference>
<dbReference type="CDD" id="cd08014">
    <property type="entry name" value="M20_Acy1-like"/>
    <property type="match status" value="1"/>
</dbReference>
<dbReference type="SUPFAM" id="SSF55931">
    <property type="entry name" value="Glutamine synthetase/guanido kinase"/>
    <property type="match status" value="1"/>
</dbReference>
<dbReference type="InterPro" id="IPR006336">
    <property type="entry name" value="GCS2"/>
</dbReference>
<dbReference type="RefSeq" id="WP_345343707.1">
    <property type="nucleotide sequence ID" value="NZ_BAABFB010000029.1"/>
</dbReference>
<dbReference type="NCBIfam" id="NF010041">
    <property type="entry name" value="PRK13517.1-1"/>
    <property type="match status" value="1"/>
</dbReference>
<dbReference type="SUPFAM" id="SSF53187">
    <property type="entry name" value="Zn-dependent exopeptidases"/>
    <property type="match status" value="1"/>
</dbReference>
<dbReference type="EC" id="6.3.2.2" evidence="5"/>
<sequence>MLGSVPRKVGVEEEFQLVDRKTRRLTARAQELLARLPGDRFVGELQRCVVEANSGVFDDLSQLRADLVGHRRTLVDAAESLGIGVAAAGAVPLMLPTEMQVTGSPRFQHMLADYQLLAREQLICGTQVHVDLPDRDEAVQVATRVVSHLPIFLALSASSPFWADGSDTGYASARALAWLRWPTTGPAAPVDSVAAYDALVADLVSSGVISDPGMVYFDVRPSTRWPTLELRVCDSCPRLDTVVLVAGLFRSLVEREVTALRAGDPGVVISPTLARAALWRAARSGLEAELVDVERGSPRPAAEMVRSLVRSLRPQLEDHGDWETVSELCAAALHQGSSAARQRRALRRRGRLTDVVDLLVSETAGRSADLSGPIPVHGNDSRLTPAQPGTPARVPAAARGTAEDQLVAWRRDLHAHPELSFEERRTTAVVREHLVGLGLEPVLLPGGTGLWCDLGPATPRCVALRADLDALPVTETTGLPYASTVPGVSHACGHDAHTAMLMGAAAALTRDPPRGRVRLIFQPAEETTPGGAVDTIAAGALEGVSKIFALHCDPHLEVGSLATRAGPITSSNAAVTVRLWSAGGHTARPHLTGDLIHAAAVLVTGLASVLDRRLDARTATVLTWGRVAAGQVGNFVPEAGELVGTLRSASHETWVTLEPLVARTIGELLAPYDVRHELSYQQGVPPVVNDPDCAAELRLAIEAAVGHDNLAEAPQSSGGEDFAWYLEHVPGAMARLGVWGGTGPRQDLHHPGFVLDERAMVHGVRTLVALTRIHHRANPFGS</sequence>
<dbReference type="Gene3D" id="3.40.630.10">
    <property type="entry name" value="Zn peptidases"/>
    <property type="match status" value="1"/>
</dbReference>
<evidence type="ECO:0000313" key="7">
    <source>
        <dbReference type="EMBL" id="GAA4476827.1"/>
    </source>
</evidence>
<evidence type="ECO:0000256" key="3">
    <source>
        <dbReference type="ARBA" id="ARBA00022840"/>
    </source>
</evidence>
<proteinExistence type="inferred from homology"/>
<dbReference type="PANTHER" id="PTHR11014">
    <property type="entry name" value="PEPTIDASE M20 FAMILY MEMBER"/>
    <property type="match status" value="1"/>
</dbReference>
<dbReference type="Pfam" id="PF04107">
    <property type="entry name" value="GCS2"/>
    <property type="match status" value="1"/>
</dbReference>
<keyword evidence="1 5" id="KW-0436">Ligase</keyword>
<dbReference type="SUPFAM" id="SSF55031">
    <property type="entry name" value="Bacterial exopeptidase dimerisation domain"/>
    <property type="match status" value="1"/>
</dbReference>
<comment type="caution">
    <text evidence="7">The sequence shown here is derived from an EMBL/GenBank/DDBJ whole genome shotgun (WGS) entry which is preliminary data.</text>
</comment>